<accession>A0A8J1TRU0</accession>
<proteinExistence type="predicted"/>
<sequence>MLRNSYFNIRSTFSLNSFKIHMKTYYSIEGVFELESLNYLNCFYHFLNVFEEVNCEFKLTNARQLSTLGLIPSASKENPQFQSKALIMLTKITFIAYRPIGWYTIVYGSEDFQNVYNMYNVTASQLI</sequence>
<evidence type="ECO:0000313" key="2">
    <source>
        <dbReference type="Proteomes" id="UP000749559"/>
    </source>
</evidence>
<dbReference type="EMBL" id="CAIIXF020000007">
    <property type="protein sequence ID" value="CAH1789507.1"/>
    <property type="molecule type" value="Genomic_DNA"/>
</dbReference>
<gene>
    <name evidence="1" type="ORF">OFUS_LOCUS14851</name>
</gene>
<keyword evidence="2" id="KW-1185">Reference proteome</keyword>
<evidence type="ECO:0000313" key="1">
    <source>
        <dbReference type="EMBL" id="CAH1789507.1"/>
    </source>
</evidence>
<protein>
    <submittedName>
        <fullName evidence="1">Uncharacterized protein</fullName>
    </submittedName>
</protein>
<dbReference type="Proteomes" id="UP000749559">
    <property type="component" value="Unassembled WGS sequence"/>
</dbReference>
<reference evidence="1" key="1">
    <citation type="submission" date="2022-03" db="EMBL/GenBank/DDBJ databases">
        <authorList>
            <person name="Martin C."/>
        </authorList>
    </citation>
    <scope>NUCLEOTIDE SEQUENCE</scope>
</reference>
<name>A0A8J1TRU0_OWEFU</name>
<dbReference type="AlphaFoldDB" id="A0A8J1TRU0"/>
<comment type="caution">
    <text evidence="1">The sequence shown here is derived from an EMBL/GenBank/DDBJ whole genome shotgun (WGS) entry which is preliminary data.</text>
</comment>
<organism evidence="1 2">
    <name type="scientific">Owenia fusiformis</name>
    <name type="common">Polychaete worm</name>
    <dbReference type="NCBI Taxonomy" id="6347"/>
    <lineage>
        <taxon>Eukaryota</taxon>
        <taxon>Metazoa</taxon>
        <taxon>Spiralia</taxon>
        <taxon>Lophotrochozoa</taxon>
        <taxon>Annelida</taxon>
        <taxon>Polychaeta</taxon>
        <taxon>Sedentaria</taxon>
        <taxon>Canalipalpata</taxon>
        <taxon>Sabellida</taxon>
        <taxon>Oweniida</taxon>
        <taxon>Oweniidae</taxon>
        <taxon>Owenia</taxon>
    </lineage>
</organism>